<keyword evidence="1" id="KW-1133">Transmembrane helix</keyword>
<keyword evidence="1" id="KW-0812">Transmembrane</keyword>
<organism evidence="2 3">
    <name type="scientific">Anaeromicropila herbilytica</name>
    <dbReference type="NCBI Taxonomy" id="2785025"/>
    <lineage>
        <taxon>Bacteria</taxon>
        <taxon>Bacillati</taxon>
        <taxon>Bacillota</taxon>
        <taxon>Clostridia</taxon>
        <taxon>Lachnospirales</taxon>
        <taxon>Lachnospiraceae</taxon>
        <taxon>Anaeromicropila</taxon>
    </lineage>
</organism>
<dbReference type="Proteomes" id="UP000595897">
    <property type="component" value="Chromosome"/>
</dbReference>
<accession>A0A7R7EQU4</accession>
<proteinExistence type="predicted"/>
<evidence type="ECO:0000313" key="3">
    <source>
        <dbReference type="Proteomes" id="UP000595897"/>
    </source>
</evidence>
<name>A0A7R7EQU4_9FIRM</name>
<dbReference type="EMBL" id="AP024169">
    <property type="protein sequence ID" value="BCN32822.1"/>
    <property type="molecule type" value="Genomic_DNA"/>
</dbReference>
<reference evidence="2 3" key="1">
    <citation type="submission" date="2020-11" db="EMBL/GenBank/DDBJ databases">
        <title>Draft genome sequencing of a Lachnospiraceae strain isolated from anoxic soil subjected to BSD treatment.</title>
        <authorList>
            <person name="Uek A."/>
            <person name="Tonouchi A."/>
        </authorList>
    </citation>
    <scope>NUCLEOTIDE SEQUENCE [LARGE SCALE GENOMIC DNA]</scope>
    <source>
        <strain evidence="2 3">TB5</strain>
    </source>
</reference>
<protein>
    <submittedName>
        <fullName evidence="2">Uncharacterized protein</fullName>
    </submittedName>
</protein>
<dbReference type="AlphaFoldDB" id="A0A7R7EQU4"/>
<gene>
    <name evidence="2" type="ORF">bsdtb5_41170</name>
</gene>
<feature type="transmembrane region" description="Helical" evidence="1">
    <location>
        <begin position="18"/>
        <end position="37"/>
    </location>
</feature>
<evidence type="ECO:0000256" key="1">
    <source>
        <dbReference type="SAM" id="Phobius"/>
    </source>
</evidence>
<evidence type="ECO:0000313" key="2">
    <source>
        <dbReference type="EMBL" id="BCN32822.1"/>
    </source>
</evidence>
<sequence>MYCYDIRKQIRTENRRKLIGEIVIMITLVFITALILLTCNLKNPFVVVEPSNSKQLDKAYKSGVDYVRFKHVNLEFTGYYKTNESNEIIYNCYALTLDDTKYFVFVPAKDSDGNKESPKSEINNYSFTANMQKDWKLIEKVSKDYDSEKTEFLEEYGVSDIILNEAKSDRMEMYLLWALFMLIVIISLVYLVLSLLQVKLITRDKAVKKLVNYGNIQEILDSINKEVLSEKIYESGKTKLLKNWIISFDLGDIHIIPKQIIQSVTLIKEKRKVYGFFSIGEANFMELTLTDGAKEAVYVKSSLIGEEMKQIIENEYIS</sequence>
<keyword evidence="1" id="KW-0472">Membrane</keyword>
<dbReference type="KEGG" id="ahb:bsdtb5_41170"/>
<feature type="transmembrane region" description="Helical" evidence="1">
    <location>
        <begin position="174"/>
        <end position="196"/>
    </location>
</feature>
<keyword evidence="3" id="KW-1185">Reference proteome</keyword>